<keyword evidence="19" id="KW-1185">Reference proteome</keyword>
<dbReference type="Proteomes" id="UP001172778">
    <property type="component" value="Unassembled WGS sequence"/>
</dbReference>
<keyword evidence="14 15" id="KW-0472">Membrane</keyword>
<protein>
    <recommendedName>
        <fullName evidence="3">histidine kinase</fullName>
        <ecNumber evidence="3">2.7.13.3</ecNumber>
    </recommendedName>
</protein>
<evidence type="ECO:0000256" key="6">
    <source>
        <dbReference type="ARBA" id="ARBA00022553"/>
    </source>
</evidence>
<dbReference type="InterPro" id="IPR005467">
    <property type="entry name" value="His_kinase_dom"/>
</dbReference>
<dbReference type="SUPFAM" id="SSF47384">
    <property type="entry name" value="Homodimeric domain of signal transducing histidine kinase"/>
    <property type="match status" value="1"/>
</dbReference>
<keyword evidence="6" id="KW-0597">Phosphoprotein</keyword>
<name>A0ABT7DW37_9NEIS</name>
<feature type="transmembrane region" description="Helical" evidence="15">
    <location>
        <begin position="20"/>
        <end position="43"/>
    </location>
</feature>
<evidence type="ECO:0000313" key="19">
    <source>
        <dbReference type="Proteomes" id="UP001172778"/>
    </source>
</evidence>
<evidence type="ECO:0000256" key="2">
    <source>
        <dbReference type="ARBA" id="ARBA00004429"/>
    </source>
</evidence>
<dbReference type="InterPro" id="IPR003661">
    <property type="entry name" value="HisK_dim/P_dom"/>
</dbReference>
<dbReference type="PRINTS" id="PR00344">
    <property type="entry name" value="BCTRLSENSOR"/>
</dbReference>
<dbReference type="PANTHER" id="PTHR44936">
    <property type="entry name" value="SENSOR PROTEIN CREC"/>
    <property type="match status" value="1"/>
</dbReference>
<evidence type="ECO:0000256" key="12">
    <source>
        <dbReference type="ARBA" id="ARBA00022989"/>
    </source>
</evidence>
<keyword evidence="12 15" id="KW-1133">Transmembrane helix</keyword>
<dbReference type="InterPro" id="IPR004358">
    <property type="entry name" value="Sig_transdc_His_kin-like_C"/>
</dbReference>
<dbReference type="CDD" id="cd00082">
    <property type="entry name" value="HisKA"/>
    <property type="match status" value="1"/>
</dbReference>
<proteinExistence type="predicted"/>
<dbReference type="InterPro" id="IPR003660">
    <property type="entry name" value="HAMP_dom"/>
</dbReference>
<comment type="subcellular location">
    <subcellularLocation>
        <location evidence="2">Cell inner membrane</location>
        <topology evidence="2">Multi-pass membrane protein</topology>
    </subcellularLocation>
</comment>
<dbReference type="EC" id="2.7.13.3" evidence="3"/>
<dbReference type="GO" id="GO:0005524">
    <property type="term" value="F:ATP binding"/>
    <property type="evidence" value="ECO:0007669"/>
    <property type="project" value="UniProtKB-KW"/>
</dbReference>
<dbReference type="PROSITE" id="PS50885">
    <property type="entry name" value="HAMP"/>
    <property type="match status" value="1"/>
</dbReference>
<evidence type="ECO:0000256" key="4">
    <source>
        <dbReference type="ARBA" id="ARBA00022475"/>
    </source>
</evidence>
<organism evidence="18 19">
    <name type="scientific">Parachitinimonas caeni</name>
    <dbReference type="NCBI Taxonomy" id="3031301"/>
    <lineage>
        <taxon>Bacteria</taxon>
        <taxon>Pseudomonadati</taxon>
        <taxon>Pseudomonadota</taxon>
        <taxon>Betaproteobacteria</taxon>
        <taxon>Neisseriales</taxon>
        <taxon>Chitinibacteraceae</taxon>
        <taxon>Parachitinimonas</taxon>
    </lineage>
</organism>
<evidence type="ECO:0000256" key="11">
    <source>
        <dbReference type="ARBA" id="ARBA00022840"/>
    </source>
</evidence>
<dbReference type="Gene3D" id="3.30.565.10">
    <property type="entry name" value="Histidine kinase-like ATPase, C-terminal domain"/>
    <property type="match status" value="1"/>
</dbReference>
<feature type="domain" description="Histidine kinase" evidence="16">
    <location>
        <begin position="247"/>
        <end position="444"/>
    </location>
</feature>
<evidence type="ECO:0000256" key="13">
    <source>
        <dbReference type="ARBA" id="ARBA00023012"/>
    </source>
</evidence>
<keyword evidence="11 18" id="KW-0067">ATP-binding</keyword>
<dbReference type="CDD" id="cd06225">
    <property type="entry name" value="HAMP"/>
    <property type="match status" value="1"/>
</dbReference>
<keyword evidence="10" id="KW-0418">Kinase</keyword>
<keyword evidence="9" id="KW-0547">Nucleotide-binding</keyword>
<dbReference type="SMART" id="SM00387">
    <property type="entry name" value="HATPase_c"/>
    <property type="match status" value="1"/>
</dbReference>
<evidence type="ECO:0000256" key="7">
    <source>
        <dbReference type="ARBA" id="ARBA00022679"/>
    </source>
</evidence>
<dbReference type="Pfam" id="PF00512">
    <property type="entry name" value="HisKA"/>
    <property type="match status" value="1"/>
</dbReference>
<evidence type="ECO:0000256" key="5">
    <source>
        <dbReference type="ARBA" id="ARBA00022519"/>
    </source>
</evidence>
<dbReference type="Pfam" id="PF00672">
    <property type="entry name" value="HAMP"/>
    <property type="match status" value="1"/>
</dbReference>
<keyword evidence="8 15" id="KW-0812">Transmembrane</keyword>
<dbReference type="PANTHER" id="PTHR44936:SF5">
    <property type="entry name" value="SENSOR HISTIDINE KINASE ENVZ"/>
    <property type="match status" value="1"/>
</dbReference>
<evidence type="ECO:0000259" key="16">
    <source>
        <dbReference type="PROSITE" id="PS50109"/>
    </source>
</evidence>
<dbReference type="Gene3D" id="3.30.450.300">
    <property type="entry name" value="Sensor histidine kinase RisS, periplasmic domain"/>
    <property type="match status" value="1"/>
</dbReference>
<evidence type="ECO:0000256" key="3">
    <source>
        <dbReference type="ARBA" id="ARBA00012438"/>
    </source>
</evidence>
<dbReference type="PROSITE" id="PS50109">
    <property type="entry name" value="HIS_KIN"/>
    <property type="match status" value="1"/>
</dbReference>
<comment type="caution">
    <text evidence="18">The sequence shown here is derived from an EMBL/GenBank/DDBJ whole genome shotgun (WGS) entry which is preliminary data.</text>
</comment>
<keyword evidence="4" id="KW-1003">Cell membrane</keyword>
<evidence type="ECO:0000313" key="18">
    <source>
        <dbReference type="EMBL" id="MDK2124059.1"/>
    </source>
</evidence>
<dbReference type="InterPro" id="IPR038421">
    <property type="entry name" value="RisS_PPD_sf"/>
</dbReference>
<feature type="transmembrane region" description="Helical" evidence="15">
    <location>
        <begin position="166"/>
        <end position="187"/>
    </location>
</feature>
<dbReference type="InterPro" id="IPR050980">
    <property type="entry name" value="2C_sensor_his_kinase"/>
</dbReference>
<dbReference type="Pfam" id="PF02518">
    <property type="entry name" value="HATPase_c"/>
    <property type="match status" value="1"/>
</dbReference>
<dbReference type="EMBL" id="JARRAF010000007">
    <property type="protein sequence ID" value="MDK2124059.1"/>
    <property type="molecule type" value="Genomic_DNA"/>
</dbReference>
<dbReference type="InterPro" id="IPR036890">
    <property type="entry name" value="HATPase_C_sf"/>
</dbReference>
<dbReference type="InterPro" id="IPR036097">
    <property type="entry name" value="HisK_dim/P_sf"/>
</dbReference>
<dbReference type="SMART" id="SM00388">
    <property type="entry name" value="HisKA"/>
    <property type="match status" value="1"/>
</dbReference>
<evidence type="ECO:0000256" key="8">
    <source>
        <dbReference type="ARBA" id="ARBA00022692"/>
    </source>
</evidence>
<evidence type="ECO:0000256" key="1">
    <source>
        <dbReference type="ARBA" id="ARBA00000085"/>
    </source>
</evidence>
<evidence type="ECO:0000259" key="17">
    <source>
        <dbReference type="PROSITE" id="PS50885"/>
    </source>
</evidence>
<feature type="domain" description="HAMP" evidence="17">
    <location>
        <begin position="187"/>
        <end position="239"/>
    </location>
</feature>
<evidence type="ECO:0000256" key="10">
    <source>
        <dbReference type="ARBA" id="ARBA00022777"/>
    </source>
</evidence>
<evidence type="ECO:0000256" key="15">
    <source>
        <dbReference type="SAM" id="Phobius"/>
    </source>
</evidence>
<dbReference type="SUPFAM" id="SSF55874">
    <property type="entry name" value="ATPase domain of HSP90 chaperone/DNA topoisomerase II/histidine kinase"/>
    <property type="match status" value="1"/>
</dbReference>
<dbReference type="Gene3D" id="1.10.287.130">
    <property type="match status" value="1"/>
</dbReference>
<accession>A0ABT7DW37</accession>
<dbReference type="SMART" id="SM00304">
    <property type="entry name" value="HAMP"/>
    <property type="match status" value="1"/>
</dbReference>
<dbReference type="InterPro" id="IPR003594">
    <property type="entry name" value="HATPase_dom"/>
</dbReference>
<keyword evidence="13" id="KW-0902">Two-component regulatory system</keyword>
<keyword evidence="5" id="KW-0997">Cell inner membrane</keyword>
<dbReference type="RefSeq" id="WP_284100362.1">
    <property type="nucleotide sequence ID" value="NZ_JARRAF010000007.1"/>
</dbReference>
<dbReference type="SUPFAM" id="SSF158472">
    <property type="entry name" value="HAMP domain-like"/>
    <property type="match status" value="1"/>
</dbReference>
<reference evidence="18" key="1">
    <citation type="submission" date="2023-03" db="EMBL/GenBank/DDBJ databases">
        <title>Chitinimonas shenzhenensis gen. nov., sp. nov., a novel member of family Burkholderiaceae isolated from activated sludge collected in Shen Zhen, China.</title>
        <authorList>
            <person name="Wang X."/>
        </authorList>
    </citation>
    <scope>NUCLEOTIDE SEQUENCE</scope>
    <source>
        <strain evidence="18">DQS-5</strain>
    </source>
</reference>
<gene>
    <name evidence="18" type="ORF">PZA18_08370</name>
</gene>
<sequence length="444" mass="49603">MSASKASWIRHVRLFPQTIFWRLTWLMILVLVICQAFVLVSVAQSRLKMVASQVSDEAIEVLAQLETQLDGLSRAERIAYLAEYNVPYNTQLLPINDLRAPSPQEIPSDFLTRALAKKLRESLAQVKEIRVQNEPKYALWLQVGMLDETYWLVIPLGRLKANPTWPIIFSAITFTIAALVAAGLFAWKINRPLRRLTQAAAALGRGEQPEPLPEHGPLEVKGLSQSFNRMIADLETNERERATMLAGISHDLRTPLARLKLAVEMMQDDSLRPGMAEDVEDIERILGQFIDFARGGAGESPRPCDLNQLLGELAERYRRSGQYLELELAPDLPLLDVRPLAINRLLSNLIENARRYGAAPFCLQTRLLQGGVELRVSDHGPGIAADAIDEALKPFHRLDSARRADGGSGLGLAIVDRIVRLHRGELHLQNRSEGGLEVVIRLPL</sequence>
<keyword evidence="7" id="KW-0808">Transferase</keyword>
<evidence type="ECO:0000256" key="14">
    <source>
        <dbReference type="ARBA" id="ARBA00023136"/>
    </source>
</evidence>
<comment type="catalytic activity">
    <reaction evidence="1">
        <text>ATP + protein L-histidine = ADP + protein N-phospho-L-histidine.</text>
        <dbReference type="EC" id="2.7.13.3"/>
    </reaction>
</comment>
<evidence type="ECO:0000256" key="9">
    <source>
        <dbReference type="ARBA" id="ARBA00022741"/>
    </source>
</evidence>